<gene>
    <name evidence="1" type="ORF">MNB_SV-6-516</name>
</gene>
<evidence type="ECO:0000313" key="1">
    <source>
        <dbReference type="EMBL" id="SFV62843.1"/>
    </source>
</evidence>
<accession>A0A1W1CAV5</accession>
<name>A0A1W1CAV5_9ZZZZ</name>
<dbReference type="AlphaFoldDB" id="A0A1W1CAV5"/>
<sequence length="38" mass="4663">MKVDTTQNRLQYPPRKSIPRRYQMMKCCKKSYAIRGER</sequence>
<dbReference type="EMBL" id="FPHC01000067">
    <property type="protein sequence ID" value="SFV62843.1"/>
    <property type="molecule type" value="Genomic_DNA"/>
</dbReference>
<proteinExistence type="predicted"/>
<reference evidence="1" key="1">
    <citation type="submission" date="2016-10" db="EMBL/GenBank/DDBJ databases">
        <authorList>
            <person name="de Groot N.N."/>
        </authorList>
    </citation>
    <scope>NUCLEOTIDE SEQUENCE</scope>
</reference>
<organism evidence="1">
    <name type="scientific">hydrothermal vent metagenome</name>
    <dbReference type="NCBI Taxonomy" id="652676"/>
    <lineage>
        <taxon>unclassified sequences</taxon>
        <taxon>metagenomes</taxon>
        <taxon>ecological metagenomes</taxon>
    </lineage>
</organism>
<protein>
    <submittedName>
        <fullName evidence="1">Uncharacterized protein</fullName>
    </submittedName>
</protein>